<dbReference type="GO" id="GO:0003700">
    <property type="term" value="F:DNA-binding transcription factor activity"/>
    <property type="evidence" value="ECO:0007669"/>
    <property type="project" value="InterPro"/>
</dbReference>
<dbReference type="OrthoDB" id="5426988at2759"/>
<keyword evidence="3" id="KW-1185">Reference proteome</keyword>
<dbReference type="EMBL" id="ML978067">
    <property type="protein sequence ID" value="KAF2020255.1"/>
    <property type="molecule type" value="Genomic_DNA"/>
</dbReference>
<dbReference type="InterPro" id="IPR011539">
    <property type="entry name" value="RHD_DNA_bind_dom"/>
</dbReference>
<reference evidence="2" key="1">
    <citation type="journal article" date="2020" name="Stud. Mycol.">
        <title>101 Dothideomycetes genomes: a test case for predicting lifestyles and emergence of pathogens.</title>
        <authorList>
            <person name="Haridas S."/>
            <person name="Albert R."/>
            <person name="Binder M."/>
            <person name="Bloem J."/>
            <person name="Labutti K."/>
            <person name="Salamov A."/>
            <person name="Andreopoulos B."/>
            <person name="Baker S."/>
            <person name="Barry K."/>
            <person name="Bills G."/>
            <person name="Bluhm B."/>
            <person name="Cannon C."/>
            <person name="Castanera R."/>
            <person name="Culley D."/>
            <person name="Daum C."/>
            <person name="Ezra D."/>
            <person name="Gonzalez J."/>
            <person name="Henrissat B."/>
            <person name="Kuo A."/>
            <person name="Liang C."/>
            <person name="Lipzen A."/>
            <person name="Lutzoni F."/>
            <person name="Magnuson J."/>
            <person name="Mondo S."/>
            <person name="Nolan M."/>
            <person name="Ohm R."/>
            <person name="Pangilinan J."/>
            <person name="Park H.-J."/>
            <person name="Ramirez L."/>
            <person name="Alfaro M."/>
            <person name="Sun H."/>
            <person name="Tritt A."/>
            <person name="Yoshinaga Y."/>
            <person name="Zwiers L.-H."/>
            <person name="Turgeon B."/>
            <person name="Goodwin S."/>
            <person name="Spatafora J."/>
            <person name="Crous P."/>
            <person name="Grigoriev I."/>
        </authorList>
    </citation>
    <scope>NUCLEOTIDE SEQUENCE</scope>
    <source>
        <strain evidence="2">CBS 175.79</strain>
    </source>
</reference>
<dbReference type="AlphaFoldDB" id="A0A6A5Y3V8"/>
<dbReference type="GeneID" id="54278481"/>
<dbReference type="SUPFAM" id="SSF52540">
    <property type="entry name" value="P-loop containing nucleoside triphosphate hydrolases"/>
    <property type="match status" value="1"/>
</dbReference>
<evidence type="ECO:0000259" key="1">
    <source>
        <dbReference type="PROSITE" id="PS50254"/>
    </source>
</evidence>
<sequence length="203" mass="23238">MNATESRSAWPLIWINGFPGTSKYRIAKLTATLLSDGDPLLIHNHSLIDPVDARYSRDHPDYQQERRRGREAVFKSRVEDPAFRARIIIFTDFQSNNDLGRDVAREYEAAALRAKRSFLPVYLECDVKENIRRVTSLERGSSATTKLLNPEILVDMRSRCQLFHFDSVEGITFDVTDMGPEEAAEALAREVKRVISDMGKHQR</sequence>
<dbReference type="InterPro" id="IPR027417">
    <property type="entry name" value="P-loop_NTPase"/>
</dbReference>
<proteinExistence type="predicted"/>
<organism evidence="2 3">
    <name type="scientific">Aaosphaeria arxii CBS 175.79</name>
    <dbReference type="NCBI Taxonomy" id="1450172"/>
    <lineage>
        <taxon>Eukaryota</taxon>
        <taxon>Fungi</taxon>
        <taxon>Dikarya</taxon>
        <taxon>Ascomycota</taxon>
        <taxon>Pezizomycotina</taxon>
        <taxon>Dothideomycetes</taxon>
        <taxon>Pleosporomycetidae</taxon>
        <taxon>Pleosporales</taxon>
        <taxon>Pleosporales incertae sedis</taxon>
        <taxon>Aaosphaeria</taxon>
    </lineage>
</organism>
<evidence type="ECO:0000313" key="2">
    <source>
        <dbReference type="EMBL" id="KAF2020255.1"/>
    </source>
</evidence>
<accession>A0A6A5Y3V8</accession>
<dbReference type="Proteomes" id="UP000799778">
    <property type="component" value="Unassembled WGS sequence"/>
</dbReference>
<dbReference type="Gene3D" id="3.40.50.300">
    <property type="entry name" value="P-loop containing nucleotide triphosphate hydrolases"/>
    <property type="match status" value="1"/>
</dbReference>
<name>A0A6A5Y3V8_9PLEO</name>
<dbReference type="RefSeq" id="XP_033388594.1">
    <property type="nucleotide sequence ID" value="XM_033521084.1"/>
</dbReference>
<dbReference type="PROSITE" id="PS50254">
    <property type="entry name" value="REL_2"/>
    <property type="match status" value="1"/>
</dbReference>
<gene>
    <name evidence="2" type="ORF">BU24DRAFT_135955</name>
</gene>
<feature type="domain" description="RHD" evidence="1">
    <location>
        <begin position="1"/>
        <end position="48"/>
    </location>
</feature>
<evidence type="ECO:0000313" key="3">
    <source>
        <dbReference type="Proteomes" id="UP000799778"/>
    </source>
</evidence>
<protein>
    <recommendedName>
        <fullName evidence="1">RHD domain-containing protein</fullName>
    </recommendedName>
</protein>
<dbReference type="GO" id="GO:0003677">
    <property type="term" value="F:DNA binding"/>
    <property type="evidence" value="ECO:0007669"/>
    <property type="project" value="InterPro"/>
</dbReference>